<keyword evidence="2" id="KW-1185">Reference proteome</keyword>
<gene>
    <name evidence="1" type="ORF">PHISCL_08664</name>
</gene>
<dbReference type="AlphaFoldDB" id="A0A3A2Z7C1"/>
<dbReference type="EMBL" id="MVGC01000463">
    <property type="protein sequence ID" value="RJE19002.1"/>
    <property type="molecule type" value="Genomic_DNA"/>
</dbReference>
<accession>A0A3A2Z7C1</accession>
<proteinExistence type="predicted"/>
<name>A0A3A2Z7C1_9EURO</name>
<reference evidence="2" key="1">
    <citation type="submission" date="2017-02" db="EMBL/GenBank/DDBJ databases">
        <authorList>
            <person name="Tafer H."/>
            <person name="Lopandic K."/>
        </authorList>
    </citation>
    <scope>NUCLEOTIDE SEQUENCE [LARGE SCALE GENOMIC DNA]</scope>
    <source>
        <strain evidence="2">CBS 366.77</strain>
    </source>
</reference>
<organism evidence="1 2">
    <name type="scientific">Aspergillus sclerotialis</name>
    <dbReference type="NCBI Taxonomy" id="2070753"/>
    <lineage>
        <taxon>Eukaryota</taxon>
        <taxon>Fungi</taxon>
        <taxon>Dikarya</taxon>
        <taxon>Ascomycota</taxon>
        <taxon>Pezizomycotina</taxon>
        <taxon>Eurotiomycetes</taxon>
        <taxon>Eurotiomycetidae</taxon>
        <taxon>Eurotiales</taxon>
        <taxon>Aspergillaceae</taxon>
        <taxon>Aspergillus</taxon>
        <taxon>Aspergillus subgen. Polypaecilum</taxon>
    </lineage>
</organism>
<dbReference type="Proteomes" id="UP000266188">
    <property type="component" value="Unassembled WGS sequence"/>
</dbReference>
<sequence>MEAQYGEADQLLPGLEFLQQYDPLYDTNIDPTFLLTDSSDYSLNYIPPLPSLGDSTDHVQSCEKELGEMRVRIDSLEKEIVEMVLVQPRINPVTIDEGIELTHSSTLNYLRTFLTSVHAWMLEVTEALDKLGQAPVSATELEFPENEV</sequence>
<dbReference type="OrthoDB" id="4448499at2759"/>
<evidence type="ECO:0000313" key="1">
    <source>
        <dbReference type="EMBL" id="RJE19002.1"/>
    </source>
</evidence>
<comment type="caution">
    <text evidence="1">The sequence shown here is derived from an EMBL/GenBank/DDBJ whole genome shotgun (WGS) entry which is preliminary data.</text>
</comment>
<protein>
    <submittedName>
        <fullName evidence="1">Uncharacterized protein</fullName>
    </submittedName>
</protein>
<evidence type="ECO:0000313" key="2">
    <source>
        <dbReference type="Proteomes" id="UP000266188"/>
    </source>
</evidence>